<sequence length="658" mass="72374">MASTTDRATTTPSAEDLKLYELSQKYTEEAAKRFRADGSAQFFELQDAEAERLRTLAEDPWVDHAALNAQDSPVKDGGRYKFLVLGAGFGGMLLAVRLIEAGVASGPNDLRIIDKVGGFGGTWWSNRYPGLHCDVESYTYMPLLEETGYMPKSKYASGPELLEHAGRIATQWNLHDKGFFRAAVKSAHWDDATSLWNIQIVESRGPGEPSRALRVQAEYFLTASGVLVRPHAPNIPGLASFTGPMFHTARWDYSVTGGSPQESRLTGLEGKRVGIMGTGATAIQATPQLAKWAKELYVFQRTPSAVHYRAQRPTDPEEWKTKIAYKKGWQRERMANLNSYLTNAPIKGQENMVNDAWTEMPAFSAIVGCPKWGFIEPTPEKIGEHVAKLYRLDLPHSESGRARVDQIVKDPETAAQLKAWYPTWCKRPTFNDEYLPTFNLPNVHLVDTAGKGIDSATEQGLVVGDKEYPIDVLVLSTGYRGPVEGDGNPEAQLQVEIRGRGGRSLGEKWKTQGASTLHGVATSGFPNMFFLSPTQSCSSANFTQSLEVWIEHIVHIISKAEEKASERSHAVIDVTSEGEEGWAGVIMQHAAFFASIAGCTPGYLNGEGAFAQMPTSQEEMIKKARSGIWSSGMAAYEKFLDDYRSEGSLKGFEIATAA</sequence>
<organism evidence="7 8">
    <name type="scientific">Lasiosphaeris hirsuta</name>
    <dbReference type="NCBI Taxonomy" id="260670"/>
    <lineage>
        <taxon>Eukaryota</taxon>
        <taxon>Fungi</taxon>
        <taxon>Dikarya</taxon>
        <taxon>Ascomycota</taxon>
        <taxon>Pezizomycotina</taxon>
        <taxon>Sordariomycetes</taxon>
        <taxon>Sordariomycetidae</taxon>
        <taxon>Sordariales</taxon>
        <taxon>Lasiosphaeriaceae</taxon>
        <taxon>Lasiosphaeris</taxon>
    </lineage>
</organism>
<keyword evidence="5" id="KW-0521">NADP</keyword>
<evidence type="ECO:0000256" key="5">
    <source>
        <dbReference type="ARBA" id="ARBA00022857"/>
    </source>
</evidence>
<proteinExistence type="inferred from homology"/>
<dbReference type="AlphaFoldDB" id="A0AA40E0C6"/>
<evidence type="ECO:0000256" key="1">
    <source>
        <dbReference type="ARBA" id="ARBA00001974"/>
    </source>
</evidence>
<dbReference type="EMBL" id="JAUKUA010000003">
    <property type="protein sequence ID" value="KAK0720247.1"/>
    <property type="molecule type" value="Genomic_DNA"/>
</dbReference>
<comment type="similarity">
    <text evidence="2">Belongs to the FAD-binding monooxygenase family.</text>
</comment>
<keyword evidence="8" id="KW-1185">Reference proteome</keyword>
<dbReference type="Gene3D" id="3.50.50.60">
    <property type="entry name" value="FAD/NAD(P)-binding domain"/>
    <property type="match status" value="2"/>
</dbReference>
<keyword evidence="3" id="KW-0285">Flavoprotein</keyword>
<accession>A0AA40E0C6</accession>
<protein>
    <submittedName>
        <fullName evidence="7">Pyridine nucleotide-disulfide oxidoreductase-like protein</fullName>
    </submittedName>
</protein>
<evidence type="ECO:0000256" key="4">
    <source>
        <dbReference type="ARBA" id="ARBA00022827"/>
    </source>
</evidence>
<dbReference type="Proteomes" id="UP001172102">
    <property type="component" value="Unassembled WGS sequence"/>
</dbReference>
<gene>
    <name evidence="7" type="ORF">B0H67DRAFT_485861</name>
</gene>
<evidence type="ECO:0000313" key="8">
    <source>
        <dbReference type="Proteomes" id="UP001172102"/>
    </source>
</evidence>
<dbReference type="PANTHER" id="PTHR43098">
    <property type="entry name" value="L-ORNITHINE N(5)-MONOOXYGENASE-RELATED"/>
    <property type="match status" value="1"/>
</dbReference>
<comment type="cofactor">
    <cofactor evidence="1">
        <name>FAD</name>
        <dbReference type="ChEBI" id="CHEBI:57692"/>
    </cofactor>
</comment>
<keyword evidence="6" id="KW-0560">Oxidoreductase</keyword>
<evidence type="ECO:0000313" key="7">
    <source>
        <dbReference type="EMBL" id="KAK0720247.1"/>
    </source>
</evidence>
<name>A0AA40E0C6_9PEZI</name>
<evidence type="ECO:0000256" key="6">
    <source>
        <dbReference type="ARBA" id="ARBA00023002"/>
    </source>
</evidence>
<evidence type="ECO:0000256" key="3">
    <source>
        <dbReference type="ARBA" id="ARBA00022630"/>
    </source>
</evidence>
<dbReference type="PANTHER" id="PTHR43098:SF2">
    <property type="entry name" value="FAD-BINDING MONOOXYGENASE AUSB-RELATED"/>
    <property type="match status" value="1"/>
</dbReference>
<dbReference type="GO" id="GO:0016491">
    <property type="term" value="F:oxidoreductase activity"/>
    <property type="evidence" value="ECO:0007669"/>
    <property type="project" value="UniProtKB-KW"/>
</dbReference>
<dbReference type="InterPro" id="IPR050775">
    <property type="entry name" value="FAD-binding_Monooxygenases"/>
</dbReference>
<comment type="caution">
    <text evidence="7">The sequence shown here is derived from an EMBL/GenBank/DDBJ whole genome shotgun (WGS) entry which is preliminary data.</text>
</comment>
<dbReference type="SUPFAM" id="SSF51905">
    <property type="entry name" value="FAD/NAD(P)-binding domain"/>
    <property type="match status" value="3"/>
</dbReference>
<evidence type="ECO:0000256" key="2">
    <source>
        <dbReference type="ARBA" id="ARBA00010139"/>
    </source>
</evidence>
<reference evidence="7" key="1">
    <citation type="submission" date="2023-06" db="EMBL/GenBank/DDBJ databases">
        <title>Genome-scale phylogeny and comparative genomics of the fungal order Sordariales.</title>
        <authorList>
            <consortium name="Lawrence Berkeley National Laboratory"/>
            <person name="Hensen N."/>
            <person name="Bonometti L."/>
            <person name="Westerberg I."/>
            <person name="Brannstrom I.O."/>
            <person name="Guillou S."/>
            <person name="Cros-Aarteil S."/>
            <person name="Calhoun S."/>
            <person name="Haridas S."/>
            <person name="Kuo A."/>
            <person name="Mondo S."/>
            <person name="Pangilinan J."/>
            <person name="Riley R."/>
            <person name="Labutti K."/>
            <person name="Andreopoulos B."/>
            <person name="Lipzen A."/>
            <person name="Chen C."/>
            <person name="Yanf M."/>
            <person name="Daum C."/>
            <person name="Ng V."/>
            <person name="Clum A."/>
            <person name="Steindorff A."/>
            <person name="Ohm R."/>
            <person name="Martin F."/>
            <person name="Silar P."/>
            <person name="Natvig D."/>
            <person name="Lalanne C."/>
            <person name="Gautier V."/>
            <person name="Ament-Velasquez S.L."/>
            <person name="Kruys A."/>
            <person name="Hutchinson M.I."/>
            <person name="Powell A.J."/>
            <person name="Barry K."/>
            <person name="Miller A.N."/>
            <person name="Grigoriev I.V."/>
            <person name="Debuchy R."/>
            <person name="Gladieux P."/>
            <person name="Thoren M.H."/>
            <person name="Johannesson H."/>
        </authorList>
    </citation>
    <scope>NUCLEOTIDE SEQUENCE</scope>
    <source>
        <strain evidence="7">SMH4607-1</strain>
    </source>
</reference>
<dbReference type="InterPro" id="IPR036188">
    <property type="entry name" value="FAD/NAD-bd_sf"/>
</dbReference>
<keyword evidence="4" id="KW-0274">FAD</keyword>